<reference evidence="2 3" key="1">
    <citation type="submission" date="2020-03" db="EMBL/GenBank/DDBJ databases">
        <title>Complete genome of Arcanobacterium buesumensis sp. nov. strain 2701.</title>
        <authorList>
            <person name="Borowiak M."/>
            <person name="Alssahen M."/>
            <person name="Laemmler C."/>
            <person name="Malorny B."/>
            <person name="Hassan A."/>
            <person name="Prenger-Berninghoff E."/>
            <person name="Ploetz M."/>
            <person name="Abdulmawjood A."/>
        </authorList>
    </citation>
    <scope>NUCLEOTIDE SEQUENCE [LARGE SCALE GENOMIC DNA]</scope>
    <source>
        <strain evidence="2 3">2701</strain>
    </source>
</reference>
<organism evidence="2 3">
    <name type="scientific">Arcanobacterium buesumense</name>
    <dbReference type="NCBI Taxonomy" id="2722751"/>
    <lineage>
        <taxon>Bacteria</taxon>
        <taxon>Bacillati</taxon>
        <taxon>Actinomycetota</taxon>
        <taxon>Actinomycetes</taxon>
        <taxon>Actinomycetales</taxon>
        <taxon>Actinomycetaceae</taxon>
        <taxon>Arcanobacterium</taxon>
    </lineage>
</organism>
<dbReference type="GO" id="GO:0016747">
    <property type="term" value="F:acyltransferase activity, transferring groups other than amino-acyl groups"/>
    <property type="evidence" value="ECO:0007669"/>
    <property type="project" value="InterPro"/>
</dbReference>
<dbReference type="SUPFAM" id="SSF55729">
    <property type="entry name" value="Acyl-CoA N-acyltransferases (Nat)"/>
    <property type="match status" value="1"/>
</dbReference>
<dbReference type="Gene3D" id="3.40.630.30">
    <property type="match status" value="1"/>
</dbReference>
<dbReference type="InterPro" id="IPR000182">
    <property type="entry name" value="GNAT_dom"/>
</dbReference>
<dbReference type="PROSITE" id="PS51186">
    <property type="entry name" value="GNAT"/>
    <property type="match status" value="1"/>
</dbReference>
<keyword evidence="2" id="KW-0808">Transferase</keyword>
<dbReference type="Pfam" id="PF00583">
    <property type="entry name" value="Acetyltransf_1"/>
    <property type="match status" value="1"/>
</dbReference>
<dbReference type="CDD" id="cd04301">
    <property type="entry name" value="NAT_SF"/>
    <property type="match status" value="1"/>
</dbReference>
<dbReference type="AlphaFoldDB" id="A0A6H2EI18"/>
<evidence type="ECO:0000259" key="1">
    <source>
        <dbReference type="PROSITE" id="PS51186"/>
    </source>
</evidence>
<dbReference type="Proteomes" id="UP000502298">
    <property type="component" value="Chromosome"/>
</dbReference>
<evidence type="ECO:0000313" key="3">
    <source>
        <dbReference type="Proteomes" id="UP000502298"/>
    </source>
</evidence>
<name>A0A6H2EI18_9ACTO</name>
<dbReference type="RefSeq" id="WP_168917150.1">
    <property type="nucleotide sequence ID" value="NZ_CP050804.1"/>
</dbReference>
<gene>
    <name evidence="2" type="ORF">HC352_00845</name>
</gene>
<dbReference type="KEGG" id="arca:HC352_00845"/>
<dbReference type="EMBL" id="CP050804">
    <property type="protein sequence ID" value="QJC21208.1"/>
    <property type="molecule type" value="Genomic_DNA"/>
</dbReference>
<feature type="domain" description="N-acetyltransferase" evidence="1">
    <location>
        <begin position="7"/>
        <end position="154"/>
    </location>
</feature>
<proteinExistence type="predicted"/>
<dbReference type="InterPro" id="IPR016181">
    <property type="entry name" value="Acyl_CoA_acyltransferase"/>
</dbReference>
<evidence type="ECO:0000313" key="2">
    <source>
        <dbReference type="EMBL" id="QJC21208.1"/>
    </source>
</evidence>
<accession>A0A6H2EI18</accession>
<sequence>MNNHDRFYLRPAARVDAEAIYQLHTDILRETTPQNIHPHDTYDHLVELLTDPGASSIWVGECNNEIVGYVRSDALGAGRKRMLALTWLGVRSADRRRGYGTKLLTAAIGDMPAYAFTPSAQVTPFLNKNGFESIKNDDETRAIIHELHLADTAEPHCHVMTFWR</sequence>
<protein>
    <submittedName>
        <fullName evidence="2">GNAT family N-acetyltransferase</fullName>
    </submittedName>
</protein>
<keyword evidence="3" id="KW-1185">Reference proteome</keyword>